<evidence type="ECO:0000256" key="4">
    <source>
        <dbReference type="ARBA" id="ARBA00022729"/>
    </source>
</evidence>
<dbReference type="AlphaFoldDB" id="A0A1I2G5W5"/>
<dbReference type="OrthoDB" id="2490497at2"/>
<dbReference type="InterPro" id="IPR002491">
    <property type="entry name" value="ABC_transptr_periplasmic_BD"/>
</dbReference>
<evidence type="ECO:0000256" key="1">
    <source>
        <dbReference type="ARBA" id="ARBA00004196"/>
    </source>
</evidence>
<evidence type="ECO:0000259" key="9">
    <source>
        <dbReference type="PROSITE" id="PS50983"/>
    </source>
</evidence>
<dbReference type="GO" id="GO:0003700">
    <property type="term" value="F:DNA-binding transcription factor activity"/>
    <property type="evidence" value="ECO:0007669"/>
    <property type="project" value="InterPro"/>
</dbReference>
<keyword evidence="5" id="KW-0805">Transcription regulation</keyword>
<keyword evidence="11" id="KW-1185">Reference proteome</keyword>
<dbReference type="RefSeq" id="WP_052737168.1">
    <property type="nucleotide sequence ID" value="NZ_FONN01000014.1"/>
</dbReference>
<dbReference type="InterPro" id="IPR020449">
    <property type="entry name" value="Tscrpt_reg_AraC-type_HTH"/>
</dbReference>
<dbReference type="Pfam" id="PF12833">
    <property type="entry name" value="HTH_18"/>
    <property type="match status" value="1"/>
</dbReference>
<reference evidence="11" key="1">
    <citation type="submission" date="2016-10" db="EMBL/GenBank/DDBJ databases">
        <authorList>
            <person name="Varghese N."/>
            <person name="Submissions S."/>
        </authorList>
    </citation>
    <scope>NUCLEOTIDE SEQUENCE [LARGE SCALE GENOMIC DNA]</scope>
    <source>
        <strain evidence="11">CGMCC 1.10223</strain>
    </source>
</reference>
<dbReference type="Gene3D" id="1.10.10.60">
    <property type="entry name" value="Homeodomain-like"/>
    <property type="match status" value="2"/>
</dbReference>
<evidence type="ECO:0000313" key="11">
    <source>
        <dbReference type="Proteomes" id="UP000183410"/>
    </source>
</evidence>
<dbReference type="PROSITE" id="PS01124">
    <property type="entry name" value="HTH_ARAC_FAMILY_2"/>
    <property type="match status" value="1"/>
</dbReference>
<dbReference type="SMART" id="SM00342">
    <property type="entry name" value="HTH_ARAC"/>
    <property type="match status" value="1"/>
</dbReference>
<gene>
    <name evidence="10" type="ORF">SAMN04487969_114161</name>
</gene>
<name>A0A1I2G5W5_9BACL</name>
<evidence type="ECO:0000256" key="7">
    <source>
        <dbReference type="ARBA" id="ARBA00023163"/>
    </source>
</evidence>
<dbReference type="GO" id="GO:0030288">
    <property type="term" value="C:outer membrane-bounded periplasmic space"/>
    <property type="evidence" value="ECO:0007669"/>
    <property type="project" value="TreeGrafter"/>
</dbReference>
<dbReference type="GO" id="GO:1901678">
    <property type="term" value="P:iron coordination entity transport"/>
    <property type="evidence" value="ECO:0007669"/>
    <property type="project" value="UniProtKB-ARBA"/>
</dbReference>
<dbReference type="SUPFAM" id="SSF46689">
    <property type="entry name" value="Homeodomain-like"/>
    <property type="match status" value="2"/>
</dbReference>
<dbReference type="Proteomes" id="UP000183410">
    <property type="component" value="Unassembled WGS sequence"/>
</dbReference>
<keyword evidence="3" id="KW-0813">Transport</keyword>
<feature type="domain" description="HTH araC/xylS-type" evidence="8">
    <location>
        <begin position="243"/>
        <end position="342"/>
    </location>
</feature>
<keyword evidence="4" id="KW-0732">Signal</keyword>
<evidence type="ECO:0000256" key="2">
    <source>
        <dbReference type="ARBA" id="ARBA00008814"/>
    </source>
</evidence>
<dbReference type="PANTHER" id="PTHR30532:SF26">
    <property type="entry name" value="IRON(3+)-HYDROXAMATE-BINDING PROTEIN FHUD"/>
    <property type="match status" value="1"/>
</dbReference>
<keyword evidence="6" id="KW-0238">DNA-binding</keyword>
<proteinExistence type="inferred from homology"/>
<evidence type="ECO:0000259" key="8">
    <source>
        <dbReference type="PROSITE" id="PS01124"/>
    </source>
</evidence>
<dbReference type="InterPro" id="IPR014710">
    <property type="entry name" value="RmlC-like_jellyroll"/>
</dbReference>
<dbReference type="InterPro" id="IPR051313">
    <property type="entry name" value="Bact_iron-sidero_bind"/>
</dbReference>
<dbReference type="Pfam" id="PF01497">
    <property type="entry name" value="Peripla_BP_2"/>
    <property type="match status" value="1"/>
</dbReference>
<dbReference type="InterPro" id="IPR018060">
    <property type="entry name" value="HTH_AraC"/>
</dbReference>
<keyword evidence="7" id="KW-0804">Transcription</keyword>
<protein>
    <submittedName>
        <fullName evidence="10">ABC-type Fe3+-hydroxamate transport system, substrate-binding protein</fullName>
    </submittedName>
</protein>
<evidence type="ECO:0000256" key="5">
    <source>
        <dbReference type="ARBA" id="ARBA00023015"/>
    </source>
</evidence>
<organism evidence="10 11">
    <name type="scientific">Paenibacillus algorifonticola</name>
    <dbReference type="NCBI Taxonomy" id="684063"/>
    <lineage>
        <taxon>Bacteria</taxon>
        <taxon>Bacillati</taxon>
        <taxon>Bacillota</taxon>
        <taxon>Bacilli</taxon>
        <taxon>Bacillales</taxon>
        <taxon>Paenibacillaceae</taxon>
        <taxon>Paenibacillus</taxon>
    </lineage>
</organism>
<comment type="similarity">
    <text evidence="2">Belongs to the bacterial solute-binding protein 8 family.</text>
</comment>
<dbReference type="Gene3D" id="3.40.50.1980">
    <property type="entry name" value="Nitrogenase molybdenum iron protein domain"/>
    <property type="match status" value="2"/>
</dbReference>
<dbReference type="Gene3D" id="2.60.120.10">
    <property type="entry name" value="Jelly Rolls"/>
    <property type="match status" value="1"/>
</dbReference>
<feature type="domain" description="Fe/B12 periplasmic-binding" evidence="9">
    <location>
        <begin position="345"/>
        <end position="608"/>
    </location>
</feature>
<comment type="subcellular location">
    <subcellularLocation>
        <location evidence="1">Cell envelope</location>
    </subcellularLocation>
</comment>
<dbReference type="SUPFAM" id="SSF51215">
    <property type="entry name" value="Regulatory protein AraC"/>
    <property type="match status" value="1"/>
</dbReference>
<dbReference type="EMBL" id="FONN01000014">
    <property type="protein sequence ID" value="SFF12377.1"/>
    <property type="molecule type" value="Genomic_DNA"/>
</dbReference>
<dbReference type="PANTHER" id="PTHR30532">
    <property type="entry name" value="IRON III DICITRATE-BINDING PERIPLASMIC PROTEIN"/>
    <property type="match status" value="1"/>
</dbReference>
<dbReference type="PRINTS" id="PR00032">
    <property type="entry name" value="HTHARAC"/>
</dbReference>
<evidence type="ECO:0000256" key="6">
    <source>
        <dbReference type="ARBA" id="ARBA00023125"/>
    </source>
</evidence>
<accession>A0A1I2G5W5</accession>
<dbReference type="InterPro" id="IPR037923">
    <property type="entry name" value="HTH-like"/>
</dbReference>
<dbReference type="SUPFAM" id="SSF53807">
    <property type="entry name" value="Helical backbone' metal receptor"/>
    <property type="match status" value="1"/>
</dbReference>
<evidence type="ECO:0000313" key="10">
    <source>
        <dbReference type="EMBL" id="SFF12377.1"/>
    </source>
</evidence>
<dbReference type="GO" id="GO:0043565">
    <property type="term" value="F:sequence-specific DNA binding"/>
    <property type="evidence" value="ECO:0007669"/>
    <property type="project" value="InterPro"/>
</dbReference>
<sequence length="609" mass="69218">MFLKKQTISKNGKTYEYFRIVSTYRDELGRRKHRTEKYLGALSSEEVSRVKAELRNRTTLSVQGQLSVGSVVTSVTFVFQEINAFAYAPQSPREWNVTSTDMLLLVREGRGEIQMGGSKFFLKAGTAFYCPAGSGMHVNNPYEETLQLDRITFITIAPIDAAGRLESEGVYGRVADAHWMGGEIPLLAPERALQLGAELHEAASLNSQHNSLRSQLIFYQLLSLVFNKQSVQADEENGGRWIDNVVQYIRDHYQEKLTRDRLAAMIGISPEYFSRVFKQETGQSFLDYLCRMRIRKSQELLQLSPLRSIGEIAKLSGFQSEYYFSRKFKQITGLAPSSYRAKPKVYAALSSYAASCMLTLGVVPALGLIEPWMKEAHAKRIDLTVLEVVGDMSKESLRKLAQASPDLILAREQTAHSERLREISSVCEIPDLDDNWREPFFLLAEAVGKLREAEAWITRFEQKLVEGKRQLTSFIGRDETVAIIKIVSDKLYVYGRSTSMGGILLYEELGLKPPASVSRELIDRNIPNKAFSAEELPTFSADHLILFDYGSQWLPNQRTWMNTDAWHKLEAVRKGRIYTPNREVFYGYDTLSLEYQLEEIVRLLSAHSD</sequence>
<dbReference type="PROSITE" id="PS50983">
    <property type="entry name" value="FE_B12_PBP"/>
    <property type="match status" value="1"/>
</dbReference>
<dbReference type="InterPro" id="IPR009057">
    <property type="entry name" value="Homeodomain-like_sf"/>
</dbReference>
<evidence type="ECO:0000256" key="3">
    <source>
        <dbReference type="ARBA" id="ARBA00022448"/>
    </source>
</evidence>